<keyword evidence="6" id="KW-1185">Reference proteome</keyword>
<evidence type="ECO:0000256" key="2">
    <source>
        <dbReference type="ARBA" id="ARBA00022670"/>
    </source>
</evidence>
<accession>A0A1I1ZCM6</accession>
<reference evidence="5 6" key="1">
    <citation type="submission" date="2016-10" db="EMBL/GenBank/DDBJ databases">
        <authorList>
            <person name="de Groot N.N."/>
        </authorList>
    </citation>
    <scope>NUCLEOTIDE SEQUENCE [LARGE SCALE GENOMIC DNA]</scope>
    <source>
        <strain evidence="5 6">CGMCC 4.3510</strain>
    </source>
</reference>
<dbReference type="AlphaFoldDB" id="A0A1I1ZCM6"/>
<dbReference type="STRING" id="380248.SAMN05216251_102408"/>
<proteinExistence type="inferred from homology"/>
<dbReference type="OrthoDB" id="3373764at2"/>
<dbReference type="RefSeq" id="WP_093712068.1">
    <property type="nucleotide sequence ID" value="NZ_FONG01000002.1"/>
</dbReference>
<dbReference type="InterPro" id="IPR029062">
    <property type="entry name" value="Class_I_gatase-like"/>
</dbReference>
<dbReference type="EMBL" id="FONG01000002">
    <property type="protein sequence ID" value="SFE29511.1"/>
    <property type="molecule type" value="Genomic_DNA"/>
</dbReference>
<name>A0A1I1ZCM6_9ACTN</name>
<protein>
    <submittedName>
        <fullName evidence="5">Dipeptidase E</fullName>
    </submittedName>
</protein>
<dbReference type="Proteomes" id="UP000199323">
    <property type="component" value="Unassembled WGS sequence"/>
</dbReference>
<evidence type="ECO:0000256" key="1">
    <source>
        <dbReference type="ARBA" id="ARBA00006534"/>
    </source>
</evidence>
<sequence length="223" mass="23782">MKLLLTSAGVKNPSIRAALEDLLGKPVAESTALCVPTAAYAMRGGAATAWRQITGRASTPMCELEWKSLGVLELTALPSAGEEVWRPAVEEADALLVGGGDPLYLAYWMKRSGLADLLPSLSAGTVYLGVSAGSMVMAPRIGEDFVEWRPSPDADDGTLGVVDFALFPHLDHEMLPENTMADAEKWAARLAAPAYAIDDETAVTVVDGRVEVVSEGHWRQFTP</sequence>
<comment type="similarity">
    <text evidence="1">Belongs to the peptidase S51 family.</text>
</comment>
<dbReference type="SUPFAM" id="SSF52317">
    <property type="entry name" value="Class I glutamine amidotransferase-like"/>
    <property type="match status" value="1"/>
</dbReference>
<evidence type="ECO:0000313" key="5">
    <source>
        <dbReference type="EMBL" id="SFE29511.1"/>
    </source>
</evidence>
<dbReference type="GO" id="GO:0006508">
    <property type="term" value="P:proteolysis"/>
    <property type="evidence" value="ECO:0007669"/>
    <property type="project" value="UniProtKB-KW"/>
</dbReference>
<keyword evidence="4" id="KW-0720">Serine protease</keyword>
<evidence type="ECO:0000256" key="4">
    <source>
        <dbReference type="ARBA" id="ARBA00022825"/>
    </source>
</evidence>
<dbReference type="InterPro" id="IPR005320">
    <property type="entry name" value="Peptidase_S51"/>
</dbReference>
<organism evidence="5 6">
    <name type="scientific">Actinacidiphila alni</name>
    <dbReference type="NCBI Taxonomy" id="380248"/>
    <lineage>
        <taxon>Bacteria</taxon>
        <taxon>Bacillati</taxon>
        <taxon>Actinomycetota</taxon>
        <taxon>Actinomycetes</taxon>
        <taxon>Kitasatosporales</taxon>
        <taxon>Streptomycetaceae</taxon>
        <taxon>Actinacidiphila</taxon>
    </lineage>
</organism>
<gene>
    <name evidence="5" type="ORF">SAMN05216251_102408</name>
</gene>
<dbReference type="PANTHER" id="PTHR20842:SF0">
    <property type="entry name" value="ALPHA-ASPARTYL DIPEPTIDASE"/>
    <property type="match status" value="1"/>
</dbReference>
<evidence type="ECO:0000313" key="6">
    <source>
        <dbReference type="Proteomes" id="UP000199323"/>
    </source>
</evidence>
<keyword evidence="3" id="KW-0378">Hydrolase</keyword>
<dbReference type="Pfam" id="PF03575">
    <property type="entry name" value="Peptidase_S51"/>
    <property type="match status" value="1"/>
</dbReference>
<dbReference type="GO" id="GO:0008236">
    <property type="term" value="F:serine-type peptidase activity"/>
    <property type="evidence" value="ECO:0007669"/>
    <property type="project" value="UniProtKB-KW"/>
</dbReference>
<keyword evidence="2" id="KW-0645">Protease</keyword>
<dbReference type="Gene3D" id="3.40.50.880">
    <property type="match status" value="1"/>
</dbReference>
<evidence type="ECO:0000256" key="3">
    <source>
        <dbReference type="ARBA" id="ARBA00022801"/>
    </source>
</evidence>
<dbReference type="PANTHER" id="PTHR20842">
    <property type="entry name" value="PROTEASE S51 ALPHA-ASPARTYL DIPEPTIDASE"/>
    <property type="match status" value="1"/>
</dbReference>